<dbReference type="SMART" id="SM00448">
    <property type="entry name" value="REC"/>
    <property type="match status" value="1"/>
</dbReference>
<dbReference type="PROSITE" id="PS50110">
    <property type="entry name" value="RESPONSE_REGULATORY"/>
    <property type="match status" value="1"/>
</dbReference>
<dbReference type="RefSeq" id="WP_090724861.1">
    <property type="nucleotide sequence ID" value="NZ_FOOU01000002.1"/>
</dbReference>
<accession>A0A1I2N2T3</accession>
<evidence type="ECO:0000256" key="1">
    <source>
        <dbReference type="PROSITE-ProRule" id="PRU00169"/>
    </source>
</evidence>
<gene>
    <name evidence="4" type="ORF">SAMN05216175_102259</name>
</gene>
<keyword evidence="5" id="KW-1185">Reference proteome</keyword>
<dbReference type="SMART" id="SM00028">
    <property type="entry name" value="TPR"/>
    <property type="match status" value="2"/>
</dbReference>
<reference evidence="5" key="1">
    <citation type="submission" date="2016-10" db="EMBL/GenBank/DDBJ databases">
        <authorList>
            <person name="Varghese N."/>
            <person name="Submissions S."/>
        </authorList>
    </citation>
    <scope>NUCLEOTIDE SEQUENCE [LARGE SCALE GENOMIC DNA]</scope>
    <source>
        <strain evidence="5">CGMCC 1.10971</strain>
    </source>
</reference>
<evidence type="ECO:0000256" key="2">
    <source>
        <dbReference type="PROSITE-ProRule" id="PRU00339"/>
    </source>
</evidence>
<dbReference type="PROSITE" id="PS50005">
    <property type="entry name" value="TPR"/>
    <property type="match status" value="1"/>
</dbReference>
<evidence type="ECO:0000259" key="3">
    <source>
        <dbReference type="PROSITE" id="PS50110"/>
    </source>
</evidence>
<evidence type="ECO:0000313" key="4">
    <source>
        <dbReference type="EMBL" id="SFF98062.1"/>
    </source>
</evidence>
<sequence>MHLPKIDYSTKRVLLIESSGNMRSTIVYMLRQLGISNIQAITINSQVLELIKEGSFDIILLGHNSSDHLTGMQLLEESRYLGYIKPGACWIFMTSDASQEVILHAIDSQPDALLTKPFTMEELKYRLDFLMFRKDALRDVDAAVSRGQLDLAVKLCDQVELSGSDYDYVQLVKGRLLLQMNRFKEAEQFFRQHLNQQNEKESGLCLAEAYVGQNRYTDAKALLIKLKKKFPLYLPIYDLLAKVLEYEGDLLPVQDTLSSATQKSPLSLLRQMELGRVAVYTKTLQLAETAYRKSISLGRNSCHRSPEPFLRLANIKRLEMAELPEREQIGLRNQFDELLNTASYQYPKDRSLKVKSALLRSQMSQDLGDLDDANRHMGEATKFAEQLPHPLDIKRELLDITGDRLPILDKQAEPLPEKSKANAHDPEMSNRVNRLGVKHYLADKIPQAIRYFGLAIENDPKNSRALLNLAQLFLESAKQETLRREERLKMVSRYLRLAERMKLTSEEMQKLAILKECSSTSLDNLPDGSLGALLK</sequence>
<keyword evidence="2" id="KW-0802">TPR repeat</keyword>
<dbReference type="SUPFAM" id="SSF48452">
    <property type="entry name" value="TPR-like"/>
    <property type="match status" value="1"/>
</dbReference>
<dbReference type="Proteomes" id="UP000198623">
    <property type="component" value="Unassembled WGS sequence"/>
</dbReference>
<dbReference type="STRING" id="1045558.SAMN05216175_102259"/>
<dbReference type="EMBL" id="FOOU01000002">
    <property type="protein sequence ID" value="SFF98062.1"/>
    <property type="molecule type" value="Genomic_DNA"/>
</dbReference>
<dbReference type="GO" id="GO:0000160">
    <property type="term" value="P:phosphorelay signal transduction system"/>
    <property type="evidence" value="ECO:0007669"/>
    <property type="project" value="InterPro"/>
</dbReference>
<dbReference type="SUPFAM" id="SSF52172">
    <property type="entry name" value="CheY-like"/>
    <property type="match status" value="1"/>
</dbReference>
<dbReference type="InterPro" id="IPR001789">
    <property type="entry name" value="Sig_transdc_resp-reg_receiver"/>
</dbReference>
<dbReference type="InterPro" id="IPR011990">
    <property type="entry name" value="TPR-like_helical_dom_sf"/>
</dbReference>
<dbReference type="AlphaFoldDB" id="A0A1I2N2T3"/>
<dbReference type="Gene3D" id="1.25.40.10">
    <property type="entry name" value="Tetratricopeptide repeat domain"/>
    <property type="match status" value="2"/>
</dbReference>
<dbReference type="InterPro" id="IPR019734">
    <property type="entry name" value="TPR_rpt"/>
</dbReference>
<feature type="repeat" description="TPR" evidence="2">
    <location>
        <begin position="429"/>
        <end position="462"/>
    </location>
</feature>
<dbReference type="OrthoDB" id="7298659at2"/>
<protein>
    <submittedName>
        <fullName evidence="4">Tetratricopeptide repeat-containing protein</fullName>
    </submittedName>
</protein>
<proteinExistence type="predicted"/>
<dbReference type="Pfam" id="PF00072">
    <property type="entry name" value="Response_reg"/>
    <property type="match status" value="1"/>
</dbReference>
<organism evidence="4 5">
    <name type="scientific">Neptunomonas qingdaonensis</name>
    <dbReference type="NCBI Taxonomy" id="1045558"/>
    <lineage>
        <taxon>Bacteria</taxon>
        <taxon>Pseudomonadati</taxon>
        <taxon>Pseudomonadota</taxon>
        <taxon>Gammaproteobacteria</taxon>
        <taxon>Oceanospirillales</taxon>
        <taxon>Oceanospirillaceae</taxon>
        <taxon>Neptunomonas</taxon>
    </lineage>
</organism>
<dbReference type="InterPro" id="IPR011006">
    <property type="entry name" value="CheY-like_superfamily"/>
</dbReference>
<dbReference type="Gene3D" id="3.40.50.2300">
    <property type="match status" value="1"/>
</dbReference>
<feature type="domain" description="Response regulatory" evidence="3">
    <location>
        <begin position="12"/>
        <end position="131"/>
    </location>
</feature>
<comment type="caution">
    <text evidence="1">Lacks conserved residue(s) required for the propagation of feature annotation.</text>
</comment>
<evidence type="ECO:0000313" key="5">
    <source>
        <dbReference type="Proteomes" id="UP000198623"/>
    </source>
</evidence>
<name>A0A1I2N2T3_9GAMM</name>